<dbReference type="Pfam" id="PF13644">
    <property type="entry name" value="DKNYY"/>
    <property type="match status" value="2"/>
</dbReference>
<dbReference type="InterPro" id="IPR027375">
    <property type="entry name" value="DKNYY"/>
</dbReference>
<dbReference type="AlphaFoldDB" id="A0AB39VJ51"/>
<proteinExistence type="predicted"/>
<sequence>MKIVRVLQVKNMMSLVKDVIKKGVQIMKKQFFKIFVLLFFIGNLSFTENVSNKWKVFGNKEYDIEISKGRRRLNDEISVDDEGVYYSGIKVKNAENLVNIKQEKLKINFKNLELIKPNVKNIVEKKYFLKDGERIFAIYGTLINELKGVDYNTFKLISEDVAIDKDKIYIFGIGEIIVEQGYHGPYFSMKKITGTPPAKDFKFINENLKHNKIFFENNKKLYFLSDGWLNEDRAKELKNIDKKTFKPLEYEFIKDKKSVYYYNSEIDDFVKLEGADTKTFEVIGNGYAKDRNKIYFYDIFRINKYPIKVFADKNSFIIFENMDVEGFSYAKDKDHVYCNGKILEGADYESFKTSRDERYSINKGTVKDKNHEYLKCTIKTF</sequence>
<name>A0AB39VJ51_9FUSO</name>
<reference evidence="1" key="1">
    <citation type="submission" date="2024-07" db="EMBL/GenBank/DDBJ databases">
        <authorList>
            <person name="Li X.-J."/>
            <person name="Wang X."/>
        </authorList>
    </citation>
    <scope>NUCLEOTIDE SEQUENCE</scope>
    <source>
        <strain evidence="1">HSP-334</strain>
    </source>
</reference>
<gene>
    <name evidence="1" type="ORF">AB8B22_01865</name>
</gene>
<protein>
    <submittedName>
        <fullName evidence="1">DKNYY domain-containing protein</fullName>
    </submittedName>
</protein>
<dbReference type="EMBL" id="CP165644">
    <property type="protein sequence ID" value="XDU67182.1"/>
    <property type="molecule type" value="Genomic_DNA"/>
</dbReference>
<dbReference type="RefSeq" id="WP_369711431.1">
    <property type="nucleotide sequence ID" value="NZ_CP165644.1"/>
</dbReference>
<accession>A0AB39VJ51</accession>
<evidence type="ECO:0000313" key="1">
    <source>
        <dbReference type="EMBL" id="XDU67182.1"/>
    </source>
</evidence>
<dbReference type="KEGG" id="lrug:AB8B22_01865"/>
<organism evidence="1">
    <name type="scientific">Leptotrichia rugosa</name>
    <dbReference type="NCBI Taxonomy" id="3239302"/>
    <lineage>
        <taxon>Bacteria</taxon>
        <taxon>Fusobacteriati</taxon>
        <taxon>Fusobacteriota</taxon>
        <taxon>Fusobacteriia</taxon>
        <taxon>Fusobacteriales</taxon>
        <taxon>Leptotrichiaceae</taxon>
        <taxon>Leptotrichia</taxon>
    </lineage>
</organism>